<evidence type="ECO:0000256" key="7">
    <source>
        <dbReference type="ARBA" id="ARBA00022741"/>
    </source>
</evidence>
<evidence type="ECO:0000256" key="10">
    <source>
        <dbReference type="ARBA" id="ARBA00022989"/>
    </source>
</evidence>
<evidence type="ECO:0000256" key="4">
    <source>
        <dbReference type="ARBA" id="ARBA00022679"/>
    </source>
</evidence>
<dbReference type="InterPro" id="IPR055163">
    <property type="entry name" value="ALK/LTK-like_GRD"/>
</dbReference>
<comment type="caution">
    <text evidence="19">The sequence shown here is derived from an EMBL/GenBank/DDBJ whole genome shotgun (WGS) entry which is preliminary data.</text>
</comment>
<keyword evidence="12" id="KW-0829">Tyrosine-protein kinase</keyword>
<feature type="domain" description="ALK/LTK-like glycine-rich" evidence="18">
    <location>
        <begin position="37"/>
        <end position="238"/>
    </location>
</feature>
<name>A0ABR2K2F7_9EUKA</name>
<reference evidence="19 20" key="1">
    <citation type="submission" date="2024-04" db="EMBL/GenBank/DDBJ databases">
        <title>Tritrichomonas musculus Genome.</title>
        <authorList>
            <person name="Alves-Ferreira E."/>
            <person name="Grigg M."/>
            <person name="Lorenzi H."/>
            <person name="Galac M."/>
        </authorList>
    </citation>
    <scope>NUCLEOTIDE SEQUENCE [LARGE SCALE GENOMIC DNA]</scope>
    <source>
        <strain evidence="19 20">EAF2021</strain>
    </source>
</reference>
<evidence type="ECO:0000256" key="8">
    <source>
        <dbReference type="ARBA" id="ARBA00022777"/>
    </source>
</evidence>
<keyword evidence="11" id="KW-0472">Membrane</keyword>
<feature type="region of interest" description="Disordered" evidence="16">
    <location>
        <begin position="123"/>
        <end position="142"/>
    </location>
</feature>
<keyword evidence="5" id="KW-0812">Transmembrane</keyword>
<keyword evidence="6 17" id="KW-0732">Signal</keyword>
<evidence type="ECO:0000256" key="2">
    <source>
        <dbReference type="ARBA" id="ARBA00011902"/>
    </source>
</evidence>
<keyword evidence="4" id="KW-0808">Transferase</keyword>
<keyword evidence="13" id="KW-1015">Disulfide bond</keyword>
<evidence type="ECO:0000256" key="17">
    <source>
        <dbReference type="SAM" id="SignalP"/>
    </source>
</evidence>
<keyword evidence="7" id="KW-0547">Nucleotide-binding</keyword>
<evidence type="ECO:0000256" key="16">
    <source>
        <dbReference type="SAM" id="MobiDB-lite"/>
    </source>
</evidence>
<evidence type="ECO:0000256" key="3">
    <source>
        <dbReference type="ARBA" id="ARBA00022475"/>
    </source>
</evidence>
<keyword evidence="10" id="KW-1133">Transmembrane helix</keyword>
<organism evidence="19 20">
    <name type="scientific">Tritrichomonas musculus</name>
    <dbReference type="NCBI Taxonomy" id="1915356"/>
    <lineage>
        <taxon>Eukaryota</taxon>
        <taxon>Metamonada</taxon>
        <taxon>Parabasalia</taxon>
        <taxon>Tritrichomonadida</taxon>
        <taxon>Tritrichomonadidae</taxon>
        <taxon>Tritrichomonas</taxon>
    </lineage>
</organism>
<proteinExistence type="predicted"/>
<keyword evidence="9" id="KW-0067">ATP-binding</keyword>
<evidence type="ECO:0000256" key="6">
    <source>
        <dbReference type="ARBA" id="ARBA00022729"/>
    </source>
</evidence>
<dbReference type="EMBL" id="JAPFFF010000007">
    <property type="protein sequence ID" value="KAK8885299.1"/>
    <property type="molecule type" value="Genomic_DNA"/>
</dbReference>
<feature type="signal peptide" evidence="17">
    <location>
        <begin position="1"/>
        <end position="16"/>
    </location>
</feature>
<evidence type="ECO:0000313" key="19">
    <source>
        <dbReference type="EMBL" id="KAK8885299.1"/>
    </source>
</evidence>
<feature type="compositionally biased region" description="Polar residues" evidence="16">
    <location>
        <begin position="176"/>
        <end position="188"/>
    </location>
</feature>
<keyword evidence="20" id="KW-1185">Reference proteome</keyword>
<evidence type="ECO:0000256" key="1">
    <source>
        <dbReference type="ARBA" id="ARBA00004251"/>
    </source>
</evidence>
<evidence type="ECO:0000256" key="11">
    <source>
        <dbReference type="ARBA" id="ARBA00023136"/>
    </source>
</evidence>
<evidence type="ECO:0000256" key="12">
    <source>
        <dbReference type="ARBA" id="ARBA00023137"/>
    </source>
</evidence>
<protein>
    <recommendedName>
        <fullName evidence="2">receptor protein-tyrosine kinase</fullName>
        <ecNumber evidence="2">2.7.10.1</ecNumber>
    </recommendedName>
</protein>
<evidence type="ECO:0000256" key="14">
    <source>
        <dbReference type="ARBA" id="ARBA00023170"/>
    </source>
</evidence>
<comment type="subcellular location">
    <subcellularLocation>
        <location evidence="1">Cell membrane</location>
        <topology evidence="1">Single-pass type I membrane protein</topology>
    </subcellularLocation>
</comment>
<evidence type="ECO:0000313" key="20">
    <source>
        <dbReference type="Proteomes" id="UP001470230"/>
    </source>
</evidence>
<keyword evidence="15" id="KW-0325">Glycoprotein</keyword>
<keyword evidence="8" id="KW-0418">Kinase</keyword>
<gene>
    <name evidence="19" type="ORF">M9Y10_040745</name>
</gene>
<accession>A0ABR2K2F7</accession>
<dbReference type="Pfam" id="PF12810">
    <property type="entry name" value="ALK_LTK_GRD"/>
    <property type="match status" value="1"/>
</dbReference>
<sequence>MLFSIFLHFHICSSDATKLDESSNNSSYLVFTEPNVYSFILPPGRYKITCYGAQGGRSHCGGSYGNAGGKGALVSGYLNVTEKDQMFFAIVGGMGGSSPKGSSGGGYNGGGLGGWCKKFKRGLRKKQRRNGPGGGGGSTEIRFTTNDLSNRIIVAAGGSGASYNIQGAPGGNLTGFNSNGPSDRTTQTSGNENGIGSGGNNAKWFPSSGAGGGYRGGSGGYASDSNAAIAVSDSGSSYNRPLILIGFVADSEKSI</sequence>
<evidence type="ECO:0000256" key="13">
    <source>
        <dbReference type="ARBA" id="ARBA00023157"/>
    </source>
</evidence>
<evidence type="ECO:0000256" key="5">
    <source>
        <dbReference type="ARBA" id="ARBA00022692"/>
    </source>
</evidence>
<feature type="region of interest" description="Disordered" evidence="16">
    <location>
        <begin position="176"/>
        <end position="202"/>
    </location>
</feature>
<feature type="chain" id="PRO_5047011119" description="receptor protein-tyrosine kinase" evidence="17">
    <location>
        <begin position="17"/>
        <end position="255"/>
    </location>
</feature>
<dbReference type="EC" id="2.7.10.1" evidence="2"/>
<keyword evidence="14" id="KW-0675">Receptor</keyword>
<evidence type="ECO:0000259" key="18">
    <source>
        <dbReference type="Pfam" id="PF12810"/>
    </source>
</evidence>
<evidence type="ECO:0000256" key="15">
    <source>
        <dbReference type="ARBA" id="ARBA00023180"/>
    </source>
</evidence>
<dbReference type="Proteomes" id="UP001470230">
    <property type="component" value="Unassembled WGS sequence"/>
</dbReference>
<keyword evidence="3" id="KW-1003">Cell membrane</keyword>
<evidence type="ECO:0000256" key="9">
    <source>
        <dbReference type="ARBA" id="ARBA00022840"/>
    </source>
</evidence>